<dbReference type="InterPro" id="IPR002885">
    <property type="entry name" value="PPR_rpt"/>
</dbReference>
<evidence type="ECO:0000256" key="2">
    <source>
        <dbReference type="PROSITE-ProRule" id="PRU00708"/>
    </source>
</evidence>
<reference evidence="4 5" key="1">
    <citation type="submission" date="2020-06" db="EMBL/GenBank/DDBJ databases">
        <title>Transcriptomic and genomic resources for Thalictrum thalictroides and T. hernandezii: Facilitating candidate gene discovery in an emerging model plant lineage.</title>
        <authorList>
            <person name="Arias T."/>
            <person name="Riano-Pachon D.M."/>
            <person name="Di Stilio V.S."/>
        </authorList>
    </citation>
    <scope>NUCLEOTIDE SEQUENCE [LARGE SCALE GENOMIC DNA]</scope>
    <source>
        <strain evidence="5">cv. WT478/WT964</strain>
        <tissue evidence="4">Leaves</tissue>
    </source>
</reference>
<dbReference type="Gene3D" id="1.25.40.10">
    <property type="entry name" value="Tetratricopeptide repeat domain"/>
    <property type="match status" value="3"/>
</dbReference>
<dbReference type="Pfam" id="PF14432">
    <property type="entry name" value="DYW_deaminase"/>
    <property type="match status" value="1"/>
</dbReference>
<feature type="repeat" description="PPR" evidence="2">
    <location>
        <begin position="194"/>
        <end position="228"/>
    </location>
</feature>
<dbReference type="AlphaFoldDB" id="A0A7J6VD68"/>
<dbReference type="PANTHER" id="PTHR47926">
    <property type="entry name" value="PENTATRICOPEPTIDE REPEAT-CONTAINING PROTEIN"/>
    <property type="match status" value="1"/>
</dbReference>
<dbReference type="GO" id="GO:0008270">
    <property type="term" value="F:zinc ion binding"/>
    <property type="evidence" value="ECO:0007669"/>
    <property type="project" value="InterPro"/>
</dbReference>
<feature type="repeat" description="PPR" evidence="2">
    <location>
        <begin position="63"/>
        <end position="97"/>
    </location>
</feature>
<organism evidence="4 5">
    <name type="scientific">Thalictrum thalictroides</name>
    <name type="common">Rue-anemone</name>
    <name type="synonym">Anemone thalictroides</name>
    <dbReference type="NCBI Taxonomy" id="46969"/>
    <lineage>
        <taxon>Eukaryota</taxon>
        <taxon>Viridiplantae</taxon>
        <taxon>Streptophyta</taxon>
        <taxon>Embryophyta</taxon>
        <taxon>Tracheophyta</taxon>
        <taxon>Spermatophyta</taxon>
        <taxon>Magnoliopsida</taxon>
        <taxon>Ranunculales</taxon>
        <taxon>Ranunculaceae</taxon>
        <taxon>Thalictroideae</taxon>
        <taxon>Thalictrum</taxon>
    </lineage>
</organism>
<dbReference type="Pfam" id="PF01535">
    <property type="entry name" value="PPR"/>
    <property type="match status" value="2"/>
</dbReference>
<keyword evidence="5" id="KW-1185">Reference proteome</keyword>
<feature type="domain" description="DYW" evidence="3">
    <location>
        <begin position="419"/>
        <end position="505"/>
    </location>
</feature>
<dbReference type="GO" id="GO:0009451">
    <property type="term" value="P:RNA modification"/>
    <property type="evidence" value="ECO:0007669"/>
    <property type="project" value="InterPro"/>
</dbReference>
<evidence type="ECO:0000256" key="1">
    <source>
        <dbReference type="ARBA" id="ARBA00022737"/>
    </source>
</evidence>
<dbReference type="GO" id="GO:0003723">
    <property type="term" value="F:RNA binding"/>
    <property type="evidence" value="ECO:0007669"/>
    <property type="project" value="InterPro"/>
</dbReference>
<dbReference type="SUPFAM" id="SSF48452">
    <property type="entry name" value="TPR-like"/>
    <property type="match status" value="1"/>
</dbReference>
<dbReference type="OrthoDB" id="1850776at2759"/>
<gene>
    <name evidence="4" type="ORF">FRX31_028244</name>
</gene>
<dbReference type="FunFam" id="1.25.40.10:FF:000090">
    <property type="entry name" value="Pentatricopeptide repeat-containing protein, chloroplastic"/>
    <property type="match status" value="1"/>
</dbReference>
<comment type="caution">
    <text evidence="4">The sequence shown here is derived from an EMBL/GenBank/DDBJ whole genome shotgun (WGS) entry which is preliminary data.</text>
</comment>
<dbReference type="FunFam" id="1.25.40.10:FF:000344">
    <property type="entry name" value="Pentatricopeptide repeat-containing protein"/>
    <property type="match status" value="1"/>
</dbReference>
<dbReference type="InterPro" id="IPR046960">
    <property type="entry name" value="PPR_At4g14850-like_plant"/>
</dbReference>
<sequence length="505" mass="56372">MAGYINNGKPRVALRLFETMPKDQVLPNSFTFTTVINACSFLADVETGRKIHAHVEILGLKSDLVICTSLIDMYGKCNDVVEAWKVFDTMVYRNVVSWTSMIVVYVQNALGEQALLLFREFILFMSPNHFMLASVISACASLGRLVTGKVTHGAVIRRGYDGNDVVASSLVDMYAKCGCITYSGKVFRLIESPCVIQYTSMIVGAAKYGQGNLSLDLFQEMIERGIRPNDVTFVGVLHACSHSGLVDIGLEHLNSMYTKHGIVPGAKHYICAVDMLGRLGRLDEAYQLAQTISAEAKEVALLWGSLLSASRSHGRLDLTVEAGKRLLELKQQLAGTYITMSNTYATMGKWEDAHRIRSEMINHGIQKEPGCSWVEIKDLTYAFYAGGLSSCTRRTEILNVLRELELRMKERGYVSGSKGSVFVDVEEEAEEAIVGLHSEKLALGFSLISMPRGTTIRIMKNLRMCWNCHEAFKLISNIVQRDIVVRDLNRFHHFKDGLCTCKDFW</sequence>
<evidence type="ECO:0000313" key="4">
    <source>
        <dbReference type="EMBL" id="KAF5182170.1"/>
    </source>
</evidence>
<dbReference type="NCBIfam" id="TIGR00756">
    <property type="entry name" value="PPR"/>
    <property type="match status" value="2"/>
</dbReference>
<dbReference type="InterPro" id="IPR032867">
    <property type="entry name" value="DYW_dom"/>
</dbReference>
<name>A0A7J6VD68_THATH</name>
<dbReference type="InterPro" id="IPR011990">
    <property type="entry name" value="TPR-like_helical_dom_sf"/>
</dbReference>
<dbReference type="InterPro" id="IPR046848">
    <property type="entry name" value="E_motif"/>
</dbReference>
<dbReference type="EMBL" id="JABWDY010035152">
    <property type="protein sequence ID" value="KAF5182170.1"/>
    <property type="molecule type" value="Genomic_DNA"/>
</dbReference>
<dbReference type="Pfam" id="PF13041">
    <property type="entry name" value="PPR_2"/>
    <property type="match status" value="2"/>
</dbReference>
<proteinExistence type="predicted"/>
<evidence type="ECO:0000259" key="3">
    <source>
        <dbReference type="Pfam" id="PF14432"/>
    </source>
</evidence>
<dbReference type="PROSITE" id="PS51375">
    <property type="entry name" value="PPR"/>
    <property type="match status" value="3"/>
</dbReference>
<dbReference type="Proteomes" id="UP000554482">
    <property type="component" value="Unassembled WGS sequence"/>
</dbReference>
<accession>A0A7J6VD68</accession>
<evidence type="ECO:0000313" key="5">
    <source>
        <dbReference type="Proteomes" id="UP000554482"/>
    </source>
</evidence>
<protein>
    <submittedName>
        <fullName evidence="4">Pentatricopeptide repeat-containing protein</fullName>
    </submittedName>
</protein>
<dbReference type="PANTHER" id="PTHR47926:SF368">
    <property type="entry name" value="TETRATRICOPEPTIDE REPEAT-LIKE SUPERFAMILY PROTEIN"/>
    <property type="match status" value="1"/>
</dbReference>
<keyword evidence="1" id="KW-0677">Repeat</keyword>
<feature type="repeat" description="PPR" evidence="2">
    <location>
        <begin position="333"/>
        <end position="367"/>
    </location>
</feature>
<dbReference type="Pfam" id="PF20431">
    <property type="entry name" value="E_motif"/>
    <property type="match status" value="1"/>
</dbReference>